<evidence type="ECO:0000313" key="1">
    <source>
        <dbReference type="EMBL" id="BDR59713.1"/>
    </source>
</evidence>
<keyword evidence="2" id="KW-1185">Reference proteome</keyword>
<proteinExistence type="predicted"/>
<dbReference type="EMBL" id="AP026802">
    <property type="protein sequence ID" value="BDR59713.1"/>
    <property type="molecule type" value="Genomic_DNA"/>
</dbReference>
<gene>
    <name evidence="1" type="ORF">XA3_21540</name>
</gene>
<dbReference type="AlphaFoldDB" id="A0AAU9D833"/>
<dbReference type="Proteomes" id="UP001321861">
    <property type="component" value="Chromosome"/>
</dbReference>
<reference evidence="1 2" key="1">
    <citation type="journal article" date="2023" name="Microbiol. Spectr.">
        <title>Symbiosis of Carpenter Bees with Uncharacterized Lactic Acid Bacteria Showing NAD Auxotrophy.</title>
        <authorList>
            <person name="Kawasaki S."/>
            <person name="Ozawa K."/>
            <person name="Mori T."/>
            <person name="Yamamoto A."/>
            <person name="Ito M."/>
            <person name="Ohkuma M."/>
            <person name="Sakamoto M."/>
            <person name="Matsutani M."/>
        </authorList>
    </citation>
    <scope>NUCLEOTIDE SEQUENCE [LARGE SCALE GENOMIC DNA]</scope>
    <source>
        <strain evidence="1 2">XA3</strain>
    </source>
</reference>
<organism evidence="1 2">
    <name type="scientific">Xylocopilactobacillus apicola</name>
    <dbReference type="NCBI Taxonomy" id="2932184"/>
    <lineage>
        <taxon>Bacteria</taxon>
        <taxon>Bacillati</taxon>
        <taxon>Bacillota</taxon>
        <taxon>Bacilli</taxon>
        <taxon>Lactobacillales</taxon>
        <taxon>Lactobacillaceae</taxon>
        <taxon>Xylocopilactobacillus</taxon>
    </lineage>
</organism>
<protein>
    <recommendedName>
        <fullName evidence="3">Transposase</fullName>
    </recommendedName>
</protein>
<evidence type="ECO:0008006" key="3">
    <source>
        <dbReference type="Google" id="ProtNLM"/>
    </source>
</evidence>
<evidence type="ECO:0000313" key="2">
    <source>
        <dbReference type="Proteomes" id="UP001321861"/>
    </source>
</evidence>
<name>A0AAU9D833_9LACO</name>
<sequence>MRVVYPINVVFLTIFLDFNDILNPEFTNNVLPYSYRTFCRDYTAYAKRYKATLRIRHKPAETMEVDWPGLALHLIDQENGVILDAHLFVATLPCSGYAYCEAFLSRNEEA</sequence>
<dbReference type="KEGG" id="xap:XA3_21540"/>
<accession>A0AAU9D833</accession>
<dbReference type="RefSeq" id="WP_317635494.1">
    <property type="nucleotide sequence ID" value="NZ_AP026802.1"/>
</dbReference>